<reference evidence="4" key="2">
    <citation type="submission" date="2015-01" db="EMBL/GenBank/DDBJ databases">
        <title>Evolutionary Origins and Diversification of the Mycorrhizal Mutualists.</title>
        <authorList>
            <consortium name="DOE Joint Genome Institute"/>
            <consortium name="Mycorrhizal Genomics Consortium"/>
            <person name="Kohler A."/>
            <person name="Kuo A."/>
            <person name="Nagy L.G."/>
            <person name="Floudas D."/>
            <person name="Copeland A."/>
            <person name="Barry K.W."/>
            <person name="Cichocki N."/>
            <person name="Veneault-Fourrey C."/>
            <person name="LaButti K."/>
            <person name="Lindquist E.A."/>
            <person name="Lipzen A."/>
            <person name="Lundell T."/>
            <person name="Morin E."/>
            <person name="Murat C."/>
            <person name="Riley R."/>
            <person name="Ohm R."/>
            <person name="Sun H."/>
            <person name="Tunlid A."/>
            <person name="Henrissat B."/>
            <person name="Grigoriev I.V."/>
            <person name="Hibbett D.S."/>
            <person name="Martin F."/>
        </authorList>
    </citation>
    <scope>NUCLEOTIDE SEQUENCE [LARGE SCALE GENOMIC DNA]</scope>
    <source>
        <strain evidence="4">F 1598</strain>
    </source>
</reference>
<sequence length="666" mass="71100">MDSSLPHTLSSQDILSQNNASASGGTGLPTSAPIAAPSQPAGALPNPAQNGGDPGAIPAKRKPGRPKGSVKKPTPAGEATDPTTKVKRPVGRPRKDGLPAGSVNSGARISRPRKSAPGKMGGPDVQVLKPGVASTGQSGTPTFGIPQPGPTFRPYYPPNQLPPQAHYQNTFAASMGMQPSISAPPIATISHNGTGPVSPQLMYPIDPALEQDEWAHLAKTNHSAFLQTLLMSLAAPNPISSAGPSVEEAFKSHLVSLAPNSAQKEAQSIPSLYSILKTFWLPSSPAYFSLTASASMSRTPSEHRFLYWDPQPLVFNGIACPVCSTPLINRGRIRSGPMKVYDLEKPFFIVGCEYLCKSPVCAANVPPDGRKFASTDSSILRSLPARLRDEFPAYLMQGDGDLGSGANVWNWQATGVSRSLWNMVRGCLRSGLSRDSIMTIVRTIQNGVPDEQSQMEEEEEADEQDELDQEQPVPNNGTAVVAQPAANEAQNDGASDAYNNAWKAHSAVLDPSPNPEPTNAQAGPSMPTATTMTMAPQPAPQPYPFPQAGPYIAYPYQPYPHYPVQQQPAAQSSNNAQQQQQPSSDSGSPEQNALKRPFSYGDNSSEVSILEPSQKRTRHCCKCGSQECKGKGGRSFCLNVCQDCGKLECKGRNSRRPDKRCDEAWS</sequence>
<organism evidence="3 4">
    <name type="scientific">Piloderma croceum (strain F 1598)</name>
    <dbReference type="NCBI Taxonomy" id="765440"/>
    <lineage>
        <taxon>Eukaryota</taxon>
        <taxon>Fungi</taxon>
        <taxon>Dikarya</taxon>
        <taxon>Basidiomycota</taxon>
        <taxon>Agaricomycotina</taxon>
        <taxon>Agaricomycetes</taxon>
        <taxon>Agaricomycetidae</taxon>
        <taxon>Atheliales</taxon>
        <taxon>Atheliaceae</taxon>
        <taxon>Piloderma</taxon>
    </lineage>
</organism>
<feature type="compositionally biased region" description="Pro residues" evidence="1">
    <location>
        <begin position="147"/>
        <end position="156"/>
    </location>
</feature>
<dbReference type="InParanoid" id="A0A0C3FLN6"/>
<feature type="compositionally biased region" description="Basic residues" evidence="1">
    <location>
        <begin position="59"/>
        <end position="70"/>
    </location>
</feature>
<evidence type="ECO:0000313" key="3">
    <source>
        <dbReference type="EMBL" id="KIM84985.1"/>
    </source>
</evidence>
<dbReference type="OrthoDB" id="3690045at2759"/>
<keyword evidence="4" id="KW-1185">Reference proteome</keyword>
<dbReference type="InterPro" id="IPR003616">
    <property type="entry name" value="Post-SET_dom"/>
</dbReference>
<feature type="domain" description="Post-SET" evidence="2">
    <location>
        <begin position="617"/>
        <end position="633"/>
    </location>
</feature>
<feature type="compositionally biased region" description="Pro residues" evidence="1">
    <location>
        <begin position="537"/>
        <end position="547"/>
    </location>
</feature>
<proteinExistence type="predicted"/>
<dbReference type="AlphaFoldDB" id="A0A0C3FLN6"/>
<feature type="compositionally biased region" description="Polar residues" evidence="1">
    <location>
        <begin position="1"/>
        <end position="23"/>
    </location>
</feature>
<accession>A0A0C3FLN6</accession>
<evidence type="ECO:0000259" key="2">
    <source>
        <dbReference type="PROSITE" id="PS50868"/>
    </source>
</evidence>
<dbReference type="HOGENOM" id="CLU_022621_0_0_1"/>
<gene>
    <name evidence="3" type="ORF">PILCRDRAFT_817827</name>
</gene>
<feature type="compositionally biased region" description="Low complexity" evidence="1">
    <location>
        <begin position="524"/>
        <end position="536"/>
    </location>
</feature>
<feature type="region of interest" description="Disordered" evidence="1">
    <location>
        <begin position="446"/>
        <end position="477"/>
    </location>
</feature>
<feature type="region of interest" description="Disordered" evidence="1">
    <location>
        <begin position="507"/>
        <end position="614"/>
    </location>
</feature>
<evidence type="ECO:0000256" key="1">
    <source>
        <dbReference type="SAM" id="MobiDB-lite"/>
    </source>
</evidence>
<dbReference type="PROSITE" id="PS50868">
    <property type="entry name" value="POST_SET"/>
    <property type="match status" value="1"/>
</dbReference>
<name>A0A0C3FLN6_PILCF</name>
<reference evidence="3 4" key="1">
    <citation type="submission" date="2014-04" db="EMBL/GenBank/DDBJ databases">
        <authorList>
            <consortium name="DOE Joint Genome Institute"/>
            <person name="Kuo A."/>
            <person name="Tarkka M."/>
            <person name="Buscot F."/>
            <person name="Kohler A."/>
            <person name="Nagy L.G."/>
            <person name="Floudas D."/>
            <person name="Copeland A."/>
            <person name="Barry K.W."/>
            <person name="Cichocki N."/>
            <person name="Veneault-Fourrey C."/>
            <person name="LaButti K."/>
            <person name="Lindquist E.A."/>
            <person name="Lipzen A."/>
            <person name="Lundell T."/>
            <person name="Morin E."/>
            <person name="Murat C."/>
            <person name="Sun H."/>
            <person name="Tunlid A."/>
            <person name="Henrissat B."/>
            <person name="Grigoriev I.V."/>
            <person name="Hibbett D.S."/>
            <person name="Martin F."/>
            <person name="Nordberg H.P."/>
            <person name="Cantor M.N."/>
            <person name="Hua S.X."/>
        </authorList>
    </citation>
    <scope>NUCLEOTIDE SEQUENCE [LARGE SCALE GENOMIC DNA]</scope>
    <source>
        <strain evidence="3 4">F 1598</strain>
    </source>
</reference>
<evidence type="ECO:0000313" key="4">
    <source>
        <dbReference type="Proteomes" id="UP000054166"/>
    </source>
</evidence>
<dbReference type="STRING" id="765440.A0A0C3FLN6"/>
<protein>
    <recommendedName>
        <fullName evidence="2">Post-SET domain-containing protein</fullName>
    </recommendedName>
</protein>
<feature type="compositionally biased region" description="Low complexity" evidence="1">
    <location>
        <begin position="562"/>
        <end position="584"/>
    </location>
</feature>
<feature type="compositionally biased region" description="Acidic residues" evidence="1">
    <location>
        <begin position="453"/>
        <end position="469"/>
    </location>
</feature>
<dbReference type="Proteomes" id="UP000054166">
    <property type="component" value="Unassembled WGS sequence"/>
</dbReference>
<dbReference type="EMBL" id="KN832986">
    <property type="protein sequence ID" value="KIM84985.1"/>
    <property type="molecule type" value="Genomic_DNA"/>
</dbReference>
<feature type="region of interest" description="Disordered" evidence="1">
    <location>
        <begin position="1"/>
        <end position="156"/>
    </location>
</feature>